<evidence type="ECO:0000313" key="6">
    <source>
        <dbReference type="EMBL" id="GGA49720.1"/>
    </source>
</evidence>
<evidence type="ECO:0000313" key="7">
    <source>
        <dbReference type="Proteomes" id="UP000617979"/>
    </source>
</evidence>
<evidence type="ECO:0000256" key="2">
    <source>
        <dbReference type="ARBA" id="ARBA00022559"/>
    </source>
</evidence>
<dbReference type="InterPro" id="IPR036249">
    <property type="entry name" value="Thioredoxin-like_sf"/>
</dbReference>
<evidence type="ECO:0000259" key="5">
    <source>
        <dbReference type="PROSITE" id="PS51352"/>
    </source>
</evidence>
<dbReference type="InterPro" id="IPR029759">
    <property type="entry name" value="GPX_AS"/>
</dbReference>
<keyword evidence="7" id="KW-1185">Reference proteome</keyword>
<dbReference type="InterPro" id="IPR000889">
    <property type="entry name" value="Glutathione_peroxidase"/>
</dbReference>
<dbReference type="InterPro" id="IPR013766">
    <property type="entry name" value="Thioredoxin_domain"/>
</dbReference>
<reference evidence="7" key="1">
    <citation type="journal article" date="2019" name="Int. J. Syst. Evol. Microbiol.">
        <title>The Global Catalogue of Microorganisms (GCM) 10K type strain sequencing project: providing services to taxonomists for standard genome sequencing and annotation.</title>
        <authorList>
            <consortium name="The Broad Institute Genomics Platform"/>
            <consortium name="The Broad Institute Genome Sequencing Center for Infectious Disease"/>
            <person name="Wu L."/>
            <person name="Ma J."/>
        </authorList>
    </citation>
    <scope>NUCLEOTIDE SEQUENCE [LARGE SCALE GENOMIC DNA]</scope>
    <source>
        <strain evidence="7">CGMCC 1.12404</strain>
    </source>
</reference>
<dbReference type="PANTHER" id="PTHR11592:SF78">
    <property type="entry name" value="GLUTATHIONE PEROXIDASE"/>
    <property type="match status" value="1"/>
</dbReference>
<feature type="domain" description="Thioredoxin" evidence="5">
    <location>
        <begin position="1"/>
        <end position="158"/>
    </location>
</feature>
<comment type="similarity">
    <text evidence="1 4">Belongs to the glutathione peroxidase family.</text>
</comment>
<evidence type="ECO:0000256" key="3">
    <source>
        <dbReference type="ARBA" id="ARBA00023002"/>
    </source>
</evidence>
<keyword evidence="3 4" id="KW-0560">Oxidoreductase</keyword>
<evidence type="ECO:0000256" key="1">
    <source>
        <dbReference type="ARBA" id="ARBA00006926"/>
    </source>
</evidence>
<evidence type="ECO:0000256" key="4">
    <source>
        <dbReference type="RuleBase" id="RU000499"/>
    </source>
</evidence>
<dbReference type="Pfam" id="PF00255">
    <property type="entry name" value="GSHPx"/>
    <property type="match status" value="1"/>
</dbReference>
<dbReference type="RefSeq" id="WP_188432727.1">
    <property type="nucleotide sequence ID" value="NZ_BMEX01000008.1"/>
</dbReference>
<sequence>MSVHDFAARRITGEEQSLSEFAGFVLLIVNTASKCGFTPQYRELQQLYDKYHERGLEILGFPCNQFGGQEPGSEDEILEFCQVRYGVTFPMFSKTKVKGPNAHPLFQYLSREAPGIFGQAIKWNFTKFLINREGRVVRRFAPATKPEQLEREIESILQE</sequence>
<dbReference type="Proteomes" id="UP000617979">
    <property type="component" value="Unassembled WGS sequence"/>
</dbReference>
<dbReference type="SUPFAM" id="SSF52833">
    <property type="entry name" value="Thioredoxin-like"/>
    <property type="match status" value="1"/>
</dbReference>
<protein>
    <recommendedName>
        <fullName evidence="4">Glutathione peroxidase</fullName>
    </recommendedName>
</protein>
<proteinExistence type="inferred from homology"/>
<dbReference type="PIRSF" id="PIRSF000303">
    <property type="entry name" value="Glutathion_perox"/>
    <property type="match status" value="1"/>
</dbReference>
<dbReference type="PROSITE" id="PS51355">
    <property type="entry name" value="GLUTATHIONE_PEROXID_3"/>
    <property type="match status" value="1"/>
</dbReference>
<dbReference type="PROSITE" id="PS00763">
    <property type="entry name" value="GLUTATHIONE_PEROXID_2"/>
    <property type="match status" value="1"/>
</dbReference>
<dbReference type="PANTHER" id="PTHR11592">
    <property type="entry name" value="GLUTATHIONE PEROXIDASE"/>
    <property type="match status" value="1"/>
</dbReference>
<accession>A0ABQ1GSU2</accession>
<dbReference type="GO" id="GO:0004601">
    <property type="term" value="F:peroxidase activity"/>
    <property type="evidence" value="ECO:0007669"/>
    <property type="project" value="UniProtKB-KW"/>
</dbReference>
<dbReference type="PRINTS" id="PR01011">
    <property type="entry name" value="GLUTPROXDASE"/>
</dbReference>
<dbReference type="PROSITE" id="PS00460">
    <property type="entry name" value="GLUTATHIONE_PEROXID_1"/>
    <property type="match status" value="1"/>
</dbReference>
<organism evidence="6 7">
    <name type="scientific">Kroppenstedtia guangzhouensis</name>
    <dbReference type="NCBI Taxonomy" id="1274356"/>
    <lineage>
        <taxon>Bacteria</taxon>
        <taxon>Bacillati</taxon>
        <taxon>Bacillota</taxon>
        <taxon>Bacilli</taxon>
        <taxon>Bacillales</taxon>
        <taxon>Thermoactinomycetaceae</taxon>
        <taxon>Kroppenstedtia</taxon>
    </lineage>
</organism>
<dbReference type="InterPro" id="IPR029760">
    <property type="entry name" value="GPX_CS"/>
</dbReference>
<gene>
    <name evidence="6" type="ORF">GCM10007416_23550</name>
</gene>
<name>A0ABQ1GSU2_9BACL</name>
<comment type="caution">
    <text evidence="6">The sequence shown here is derived from an EMBL/GenBank/DDBJ whole genome shotgun (WGS) entry which is preliminary data.</text>
</comment>
<dbReference type="PROSITE" id="PS51352">
    <property type="entry name" value="THIOREDOXIN_2"/>
    <property type="match status" value="1"/>
</dbReference>
<dbReference type="Gene3D" id="3.40.30.10">
    <property type="entry name" value="Glutaredoxin"/>
    <property type="match status" value="1"/>
</dbReference>
<dbReference type="EMBL" id="BMEX01000008">
    <property type="protein sequence ID" value="GGA49720.1"/>
    <property type="molecule type" value="Genomic_DNA"/>
</dbReference>
<keyword evidence="2 4" id="KW-0575">Peroxidase</keyword>
<dbReference type="CDD" id="cd00340">
    <property type="entry name" value="GSH_Peroxidase"/>
    <property type="match status" value="1"/>
</dbReference>